<dbReference type="Proteomes" id="UP001187346">
    <property type="component" value="Unassembled WGS sequence"/>
</dbReference>
<evidence type="ECO:0000259" key="3">
    <source>
        <dbReference type="Pfam" id="PF01494"/>
    </source>
</evidence>
<evidence type="ECO:0000256" key="2">
    <source>
        <dbReference type="ARBA" id="ARBA00023033"/>
    </source>
</evidence>
<gene>
    <name evidence="4" type="ORF">R5A26_26730</name>
</gene>
<dbReference type="Gene3D" id="3.50.50.60">
    <property type="entry name" value="FAD/NAD(P)-binding domain"/>
    <property type="match status" value="1"/>
</dbReference>
<organism evidence="4 5">
    <name type="scientific">Streptomyces prunicolor</name>
    <dbReference type="NCBI Taxonomy" id="67348"/>
    <lineage>
        <taxon>Bacteria</taxon>
        <taxon>Bacillati</taxon>
        <taxon>Actinomycetota</taxon>
        <taxon>Actinomycetes</taxon>
        <taxon>Kitasatosporales</taxon>
        <taxon>Streptomycetaceae</taxon>
        <taxon>Streptomyces</taxon>
    </lineage>
</organism>
<dbReference type="SUPFAM" id="SSF51905">
    <property type="entry name" value="FAD/NAD(P)-binding domain"/>
    <property type="match status" value="1"/>
</dbReference>
<dbReference type="InterPro" id="IPR002938">
    <property type="entry name" value="FAD-bd"/>
</dbReference>
<protein>
    <submittedName>
        <fullName evidence="4">FAD-dependent monooxygenase</fullName>
    </submittedName>
</protein>
<reference evidence="4 5" key="1">
    <citation type="submission" date="2023-10" db="EMBL/GenBank/DDBJ databases">
        <title>Characterization of rhizosphere-enriched actinobacteria from wheat plants lab-grown on chernevaya soil.</title>
        <authorList>
            <person name="Tikhonova E.N."/>
            <person name="Konopkin A."/>
            <person name="Kravchenko I.K."/>
        </authorList>
    </citation>
    <scope>NUCLEOTIDE SEQUENCE [LARGE SCALE GENOMIC DNA]</scope>
    <source>
        <strain evidence="4 5">RR29</strain>
    </source>
</reference>
<dbReference type="PANTHER" id="PTHR13789:SF268">
    <property type="entry name" value="5-METHYLPHENAZINE-1-CARBOXYLATE 1-MONOOXYGENASE"/>
    <property type="match status" value="1"/>
</dbReference>
<dbReference type="SUPFAM" id="SSF54373">
    <property type="entry name" value="FAD-linked reductases, C-terminal domain"/>
    <property type="match status" value="1"/>
</dbReference>
<sequence>MKIVVVGGGVAGLVTALSLHAAGMTPLVCESARELHAVGVGINLLPHAVRELTELGLGDALDAIALPPERLVYCDRQGREIWEEPLGVAAGYRWPQYSVHRGELQMLLLDAVRTRIGPDAVRTGIAFERFENQGPIENQGPFEHQVPGVTAHFVDRHTGASVVIEADVLVGADGIDSRLRAQLHPGEGPPRGNGVQMWRGMSRHPHILGGRAIVVAGGRPGDKFVAYPVADPANEGGPTSMNWVLEVARRPEPGEDPDRSHRPIPTAEALAELAGWDLPWVDLPELIRGSTDIYEYPMVDRDPLPRWSFGRVTLVGDAAHPMYPMGMNGGSQSIVDARVLAWTLSQHDDPVRALEWYENLRREPLNQLVLANRELGPEKIIALAEEIGGPVPAEQATEVSQEYKRLAGCTTAMLNSRDSWTVSPVAP</sequence>
<name>A0ABU4FHK3_9ACTN</name>
<proteinExistence type="predicted"/>
<dbReference type="Gene3D" id="3.30.9.30">
    <property type="match status" value="1"/>
</dbReference>
<dbReference type="PRINTS" id="PR00420">
    <property type="entry name" value="RNGMNOXGNASE"/>
</dbReference>
<evidence type="ECO:0000313" key="5">
    <source>
        <dbReference type="Proteomes" id="UP001187346"/>
    </source>
</evidence>
<evidence type="ECO:0000256" key="1">
    <source>
        <dbReference type="ARBA" id="ARBA00023002"/>
    </source>
</evidence>
<keyword evidence="1" id="KW-0560">Oxidoreductase</keyword>
<dbReference type="InterPro" id="IPR036188">
    <property type="entry name" value="FAD/NAD-bd_sf"/>
</dbReference>
<keyword evidence="2 4" id="KW-0503">Monooxygenase</keyword>
<evidence type="ECO:0000313" key="4">
    <source>
        <dbReference type="EMBL" id="MDV7219540.1"/>
    </source>
</evidence>
<dbReference type="Pfam" id="PF01494">
    <property type="entry name" value="FAD_binding_3"/>
    <property type="match status" value="1"/>
</dbReference>
<dbReference type="RefSeq" id="WP_317773430.1">
    <property type="nucleotide sequence ID" value="NZ_JAWMAJ010000097.1"/>
</dbReference>
<accession>A0ABU4FHK3</accession>
<keyword evidence="5" id="KW-1185">Reference proteome</keyword>
<dbReference type="NCBIfam" id="NF005720">
    <property type="entry name" value="PRK07538.1"/>
    <property type="match status" value="1"/>
</dbReference>
<dbReference type="InterPro" id="IPR050493">
    <property type="entry name" value="FAD-dep_Monooxygenase_BioMet"/>
</dbReference>
<comment type="caution">
    <text evidence="4">The sequence shown here is derived from an EMBL/GenBank/DDBJ whole genome shotgun (WGS) entry which is preliminary data.</text>
</comment>
<dbReference type="GO" id="GO:0004497">
    <property type="term" value="F:monooxygenase activity"/>
    <property type="evidence" value="ECO:0007669"/>
    <property type="project" value="UniProtKB-KW"/>
</dbReference>
<feature type="domain" description="FAD-binding" evidence="3">
    <location>
        <begin position="2"/>
        <end position="362"/>
    </location>
</feature>
<dbReference type="EMBL" id="JAWMAJ010000097">
    <property type="protein sequence ID" value="MDV7219540.1"/>
    <property type="molecule type" value="Genomic_DNA"/>
</dbReference>
<dbReference type="PANTHER" id="PTHR13789">
    <property type="entry name" value="MONOOXYGENASE"/>
    <property type="match status" value="1"/>
</dbReference>